<dbReference type="AlphaFoldDB" id="A0A2D1QB91"/>
<evidence type="ECO:0000313" key="2">
    <source>
        <dbReference type="Proteomes" id="UP000222916"/>
    </source>
</evidence>
<evidence type="ECO:0000313" key="1">
    <source>
        <dbReference type="EMBL" id="ATP07668.1"/>
    </source>
</evidence>
<accession>A0A2D1QB91</accession>
<protein>
    <submittedName>
        <fullName evidence="1">Uncharacterized protein</fullName>
    </submittedName>
</protein>
<organism evidence="1 2">
    <name type="scientific">Aeromonas salmonicida subsp. pectinolytica 34mel</name>
    <dbReference type="NCBI Taxonomy" id="1324960"/>
    <lineage>
        <taxon>Bacteria</taxon>
        <taxon>Pseudomonadati</taxon>
        <taxon>Pseudomonadota</taxon>
        <taxon>Gammaproteobacteria</taxon>
        <taxon>Aeromonadales</taxon>
        <taxon>Aeromonadaceae</taxon>
        <taxon>Aeromonas</taxon>
    </lineage>
</organism>
<name>A0A2D1QB91_AERSA</name>
<gene>
    <name evidence="1" type="ORF">Asalp_04150</name>
</gene>
<dbReference type="EMBL" id="CP022426">
    <property type="protein sequence ID" value="ATP07668.1"/>
    <property type="molecule type" value="Genomic_DNA"/>
</dbReference>
<sequence>MSHELSLSICLSCFFNLYQQTFPPGKGLPSGRKKGLRPRCGKPCQATAREGWQNVAKVLPKLGREGKRTNIPVTGIWGWLTKKRVS</sequence>
<proteinExistence type="predicted"/>
<dbReference type="Proteomes" id="UP000222916">
    <property type="component" value="Chromosome"/>
</dbReference>
<reference evidence="2" key="1">
    <citation type="journal article" date="2018" name="BMC Genomics">
        <title>The complete and fully assembled genome sequence of Aeromonas salmonicida subsp. pectinolytica and its comparative analysis with other Aeromonas species: investigation of the mobilome in environmental and pathogenic strains.</title>
        <authorList>
            <person name="Pfeiffer F."/>
            <person name="Zamora-Lagos M.A."/>
            <person name="Blettinger M."/>
            <person name="Yeroslaviz A."/>
            <person name="Dahl A."/>
            <person name="Gruber S."/>
            <person name="Habermann B.H."/>
        </authorList>
    </citation>
    <scope>NUCLEOTIDE SEQUENCE [LARGE SCALE GENOMIC DNA]</scope>
    <source>
        <strain evidence="2">34mel</strain>
    </source>
</reference>